<name>A0A939H8S2_9CLOT</name>
<keyword evidence="4" id="KW-1278">Translocase</keyword>
<evidence type="ECO:0000256" key="3">
    <source>
        <dbReference type="ARBA" id="ARBA00022840"/>
    </source>
</evidence>
<dbReference type="AlphaFoldDB" id="A0A939H8S2"/>
<dbReference type="InterPro" id="IPR017871">
    <property type="entry name" value="ABC_transporter-like_CS"/>
</dbReference>
<keyword evidence="3 6" id="KW-0067">ATP-binding</keyword>
<gene>
    <name evidence="6" type="ORF">J3A84_00315</name>
</gene>
<dbReference type="PROSITE" id="PS50893">
    <property type="entry name" value="ABC_TRANSPORTER_2"/>
    <property type="match status" value="1"/>
</dbReference>
<dbReference type="GO" id="GO:0005524">
    <property type="term" value="F:ATP binding"/>
    <property type="evidence" value="ECO:0007669"/>
    <property type="project" value="UniProtKB-KW"/>
</dbReference>
<dbReference type="SMART" id="SM00382">
    <property type="entry name" value="AAA"/>
    <property type="match status" value="1"/>
</dbReference>
<keyword evidence="7" id="KW-1185">Reference proteome</keyword>
<dbReference type="InterPro" id="IPR027417">
    <property type="entry name" value="P-loop_NTPase"/>
</dbReference>
<organism evidence="6 7">
    <name type="scientific">Proteiniclasticum aestuarii</name>
    <dbReference type="NCBI Taxonomy" id="2817862"/>
    <lineage>
        <taxon>Bacteria</taxon>
        <taxon>Bacillati</taxon>
        <taxon>Bacillota</taxon>
        <taxon>Clostridia</taxon>
        <taxon>Eubacteriales</taxon>
        <taxon>Clostridiaceae</taxon>
        <taxon>Proteiniclasticum</taxon>
    </lineage>
</organism>
<dbReference type="InterPro" id="IPR003593">
    <property type="entry name" value="AAA+_ATPase"/>
</dbReference>
<dbReference type="FunFam" id="3.40.50.300:FF:000134">
    <property type="entry name" value="Iron-enterobactin ABC transporter ATP-binding protein"/>
    <property type="match status" value="1"/>
</dbReference>
<protein>
    <submittedName>
        <fullName evidence="6">ABC transporter ATP-binding protein</fullName>
    </submittedName>
</protein>
<dbReference type="Gene3D" id="3.40.50.300">
    <property type="entry name" value="P-loop containing nucleotide triphosphate hydrolases"/>
    <property type="match status" value="1"/>
</dbReference>
<dbReference type="SUPFAM" id="SSF52540">
    <property type="entry name" value="P-loop containing nucleoside triphosphate hydrolases"/>
    <property type="match status" value="1"/>
</dbReference>
<evidence type="ECO:0000313" key="7">
    <source>
        <dbReference type="Proteomes" id="UP000664218"/>
    </source>
</evidence>
<dbReference type="Pfam" id="PF00005">
    <property type="entry name" value="ABC_tran"/>
    <property type="match status" value="1"/>
</dbReference>
<evidence type="ECO:0000256" key="4">
    <source>
        <dbReference type="ARBA" id="ARBA00022967"/>
    </source>
</evidence>
<dbReference type="Proteomes" id="UP000664218">
    <property type="component" value="Unassembled WGS sequence"/>
</dbReference>
<dbReference type="PANTHER" id="PTHR42794:SF1">
    <property type="entry name" value="HEMIN IMPORT ATP-BINDING PROTEIN HMUV"/>
    <property type="match status" value="1"/>
</dbReference>
<reference evidence="6" key="1">
    <citation type="submission" date="2021-03" db="EMBL/GenBank/DDBJ databases">
        <title>Proteiniclasticum marinus sp. nov., isolated from tidal flat sediment.</title>
        <authorList>
            <person name="Namirimu T."/>
            <person name="Yang J.-A."/>
            <person name="Yang S.-H."/>
            <person name="Kim Y.-J."/>
            <person name="Kwon K.K."/>
        </authorList>
    </citation>
    <scope>NUCLEOTIDE SEQUENCE</scope>
    <source>
        <strain evidence="6">SCR006</strain>
    </source>
</reference>
<evidence type="ECO:0000256" key="1">
    <source>
        <dbReference type="ARBA" id="ARBA00022448"/>
    </source>
</evidence>
<dbReference type="RefSeq" id="WP_207598004.1">
    <property type="nucleotide sequence ID" value="NZ_JAFNJU010000001.1"/>
</dbReference>
<evidence type="ECO:0000313" key="6">
    <source>
        <dbReference type="EMBL" id="MBO1263482.1"/>
    </source>
</evidence>
<keyword evidence="1" id="KW-0813">Transport</keyword>
<accession>A0A939H8S2</accession>
<dbReference type="PANTHER" id="PTHR42794">
    <property type="entry name" value="HEMIN IMPORT ATP-BINDING PROTEIN HMUV"/>
    <property type="match status" value="1"/>
</dbReference>
<proteinExistence type="predicted"/>
<feature type="domain" description="ABC transporter" evidence="5">
    <location>
        <begin position="4"/>
        <end position="240"/>
    </location>
</feature>
<comment type="caution">
    <text evidence="6">The sequence shown here is derived from an EMBL/GenBank/DDBJ whole genome shotgun (WGS) entry which is preliminary data.</text>
</comment>
<sequence>MKMITVNNLDFSYEAASVLSGIDLSLEKGRFYSILGPNGSGKTTLLKNLQKVLRADQNCVYINGKDITSISVKELSKRLAVVPQETRMDFDFSVLDMVLMGRSPYLKRFETESRSDLELAEKAMMITDTWRLKDRSVRSISGGELQRAIVSRAMVQDTEILLLDEPVSHLDIHHQIGILKTVSGFSKSREITVVAVLHDLNLAIEFSDSVILLNHGEIKAMGSPEEVITEERIREIYKMNCMIIRNPSSGKPHVIPTEISKQGGSYE</sequence>
<dbReference type="PROSITE" id="PS00211">
    <property type="entry name" value="ABC_TRANSPORTER_1"/>
    <property type="match status" value="1"/>
</dbReference>
<dbReference type="CDD" id="cd03214">
    <property type="entry name" value="ABC_Iron-Siderophores_B12_Hemin"/>
    <property type="match status" value="1"/>
</dbReference>
<evidence type="ECO:0000256" key="2">
    <source>
        <dbReference type="ARBA" id="ARBA00022741"/>
    </source>
</evidence>
<dbReference type="EMBL" id="JAFNJU010000001">
    <property type="protein sequence ID" value="MBO1263482.1"/>
    <property type="molecule type" value="Genomic_DNA"/>
</dbReference>
<dbReference type="GO" id="GO:0016887">
    <property type="term" value="F:ATP hydrolysis activity"/>
    <property type="evidence" value="ECO:0007669"/>
    <property type="project" value="InterPro"/>
</dbReference>
<evidence type="ECO:0000259" key="5">
    <source>
        <dbReference type="PROSITE" id="PS50893"/>
    </source>
</evidence>
<keyword evidence="2" id="KW-0547">Nucleotide-binding</keyword>
<dbReference type="InterPro" id="IPR003439">
    <property type="entry name" value="ABC_transporter-like_ATP-bd"/>
</dbReference>